<dbReference type="PRINTS" id="PR00967">
    <property type="entry name" value="ONCOGENEAML1"/>
</dbReference>
<evidence type="ECO:0000259" key="6">
    <source>
        <dbReference type="PROSITE" id="PS51062"/>
    </source>
</evidence>
<protein>
    <recommendedName>
        <fullName evidence="6">Runt domain-containing protein</fullName>
    </recommendedName>
</protein>
<evidence type="ECO:0000256" key="1">
    <source>
        <dbReference type="ARBA" id="ARBA00004123"/>
    </source>
</evidence>
<dbReference type="GO" id="GO:0000981">
    <property type="term" value="F:DNA-binding transcription factor activity, RNA polymerase II-specific"/>
    <property type="evidence" value="ECO:0007669"/>
    <property type="project" value="TreeGrafter"/>
</dbReference>
<dbReference type="AlphaFoldDB" id="A0A7R8V1R0"/>
<dbReference type="FunFam" id="2.60.40.720:FF:000001">
    <property type="entry name" value="Runt-related transcription factor"/>
    <property type="match status" value="1"/>
</dbReference>
<dbReference type="InterPro" id="IPR012346">
    <property type="entry name" value="p53/RUNT-type_TF_DNA-bd_sf"/>
</dbReference>
<dbReference type="SUPFAM" id="SSF49417">
    <property type="entry name" value="p53-like transcription factors"/>
    <property type="match status" value="1"/>
</dbReference>
<keyword evidence="4" id="KW-0539">Nucleus</keyword>
<accession>A0A7R8V1R0</accession>
<dbReference type="GO" id="GO:0000978">
    <property type="term" value="F:RNA polymerase II cis-regulatory region sequence-specific DNA binding"/>
    <property type="evidence" value="ECO:0007669"/>
    <property type="project" value="TreeGrafter"/>
</dbReference>
<name>A0A7R8V1R0_HERIL</name>
<sequence>MLEPPPNGSGSSSPQRSQQDLWWTERLVLEAQQEYPGELDIGFLADFLRTGSPYFLCSALPTHWRSNKTLPVAFKVVSLVDVGDGTIVTIRAGNDENYCAELRNSTAVMKNQVAKFNDLRFVGRSGRGKSFTLTITVSTSPPQVTTYSKAIKVTVDGPREPRSKTSPTGGHQFRALGLGQRPFLDAPFSSHFRELESFRRKAPVPSLAPLGSNHSSSNSTINSDCQGYKPNAPQIQENNLMGAAEWTGYTPSTTSSSYPSYPSLQSNAAYAYETPSTVVDHHSNFHLPTVLPDIQPFCSPTDPYHHTGLPPTGAPVSAAAIVSPQPPVCSPTYATTKTDIEPSAYSSYNNWSNGYNNYQYGSCPAQPQYPGHTAPTMVLYPQLYSTVNQNQIHLHLHGTDKLEQYLGPESSLTISSIPGSRSGIEIGIGTSDHDVGLLAAESEHNTHPDEVEAHEHREGDVVGDPSSVWRPY</sequence>
<feature type="compositionally biased region" description="Basic and acidic residues" evidence="5">
    <location>
        <begin position="444"/>
        <end position="460"/>
    </location>
</feature>
<dbReference type="GO" id="GO:0005634">
    <property type="term" value="C:nucleus"/>
    <property type="evidence" value="ECO:0007669"/>
    <property type="project" value="UniProtKB-SubCell"/>
</dbReference>
<dbReference type="EMBL" id="LR899013">
    <property type="protein sequence ID" value="CAD7091018.1"/>
    <property type="molecule type" value="Genomic_DNA"/>
</dbReference>
<reference evidence="7 8" key="1">
    <citation type="submission" date="2020-11" db="EMBL/GenBank/DDBJ databases">
        <authorList>
            <person name="Wallbank WR R."/>
            <person name="Pardo Diaz C."/>
            <person name="Kozak K."/>
            <person name="Martin S."/>
            <person name="Jiggins C."/>
            <person name="Moest M."/>
            <person name="Warren A I."/>
            <person name="Generalovic N T."/>
            <person name="Byers J.R.P. K."/>
            <person name="Montejo-Kovacevich G."/>
            <person name="Yen C E."/>
        </authorList>
    </citation>
    <scope>NUCLEOTIDE SEQUENCE [LARGE SCALE GENOMIC DNA]</scope>
</reference>
<keyword evidence="3" id="KW-0804">Transcription</keyword>
<dbReference type="PANTHER" id="PTHR11950">
    <property type="entry name" value="RUNT RELATED"/>
    <property type="match status" value="1"/>
</dbReference>
<keyword evidence="8" id="KW-1185">Reference proteome</keyword>
<dbReference type="Pfam" id="PF00853">
    <property type="entry name" value="Runt"/>
    <property type="match status" value="1"/>
</dbReference>
<proteinExistence type="predicted"/>
<evidence type="ECO:0000256" key="4">
    <source>
        <dbReference type="ARBA" id="ARBA00023242"/>
    </source>
</evidence>
<dbReference type="PROSITE" id="PS51062">
    <property type="entry name" value="RUNT"/>
    <property type="match status" value="1"/>
</dbReference>
<evidence type="ECO:0000313" key="8">
    <source>
        <dbReference type="Proteomes" id="UP000594454"/>
    </source>
</evidence>
<dbReference type="InterPro" id="IPR000040">
    <property type="entry name" value="AML1_Runt"/>
</dbReference>
<dbReference type="GO" id="GO:0001709">
    <property type="term" value="P:cell fate determination"/>
    <property type="evidence" value="ECO:0007669"/>
    <property type="project" value="UniProtKB-ARBA"/>
</dbReference>
<dbReference type="FunCoup" id="A0A7R8V1R0">
    <property type="interactions" value="212"/>
</dbReference>
<comment type="subcellular location">
    <subcellularLocation>
        <location evidence="1">Nucleus</location>
    </subcellularLocation>
</comment>
<dbReference type="InParanoid" id="A0A7R8V1R0"/>
<feature type="region of interest" description="Disordered" evidence="5">
    <location>
        <begin position="444"/>
        <end position="472"/>
    </location>
</feature>
<dbReference type="InterPro" id="IPR013524">
    <property type="entry name" value="Runt_dom"/>
</dbReference>
<evidence type="ECO:0000256" key="3">
    <source>
        <dbReference type="ARBA" id="ARBA00023163"/>
    </source>
</evidence>
<dbReference type="Gene3D" id="2.60.40.720">
    <property type="match status" value="1"/>
</dbReference>
<dbReference type="Proteomes" id="UP000594454">
    <property type="component" value="Chromosome 5"/>
</dbReference>
<evidence type="ECO:0000256" key="2">
    <source>
        <dbReference type="ARBA" id="ARBA00023015"/>
    </source>
</evidence>
<gene>
    <name evidence="7" type="ORF">HERILL_LOCUS13468</name>
</gene>
<dbReference type="GO" id="GO:0048592">
    <property type="term" value="P:eye morphogenesis"/>
    <property type="evidence" value="ECO:0007669"/>
    <property type="project" value="UniProtKB-ARBA"/>
</dbReference>
<organism evidence="7 8">
    <name type="scientific">Hermetia illucens</name>
    <name type="common">Black soldier fly</name>
    <dbReference type="NCBI Taxonomy" id="343691"/>
    <lineage>
        <taxon>Eukaryota</taxon>
        <taxon>Metazoa</taxon>
        <taxon>Ecdysozoa</taxon>
        <taxon>Arthropoda</taxon>
        <taxon>Hexapoda</taxon>
        <taxon>Insecta</taxon>
        <taxon>Pterygota</taxon>
        <taxon>Neoptera</taxon>
        <taxon>Endopterygota</taxon>
        <taxon>Diptera</taxon>
        <taxon>Brachycera</taxon>
        <taxon>Stratiomyomorpha</taxon>
        <taxon>Stratiomyidae</taxon>
        <taxon>Hermetiinae</taxon>
        <taxon>Hermetia</taxon>
    </lineage>
</organism>
<evidence type="ECO:0000256" key="5">
    <source>
        <dbReference type="SAM" id="MobiDB-lite"/>
    </source>
</evidence>
<dbReference type="OrthoDB" id="10029800at2759"/>
<dbReference type="InterPro" id="IPR008967">
    <property type="entry name" value="p53-like_TF_DNA-bd_sf"/>
</dbReference>
<evidence type="ECO:0000313" key="7">
    <source>
        <dbReference type="EMBL" id="CAD7091018.1"/>
    </source>
</evidence>
<feature type="domain" description="Runt" evidence="6">
    <location>
        <begin position="35"/>
        <end position="163"/>
    </location>
</feature>
<keyword evidence="2" id="KW-0805">Transcription regulation</keyword>
<dbReference type="PANTHER" id="PTHR11950:SF49">
    <property type="entry name" value="PROTEIN LOZENGE"/>
    <property type="match status" value="1"/>
</dbReference>
<dbReference type="GO" id="GO:0005524">
    <property type="term" value="F:ATP binding"/>
    <property type="evidence" value="ECO:0007669"/>
    <property type="project" value="InterPro"/>
</dbReference>